<dbReference type="GeneID" id="102818110"/>
<feature type="region of interest" description="Disordered" evidence="9">
    <location>
        <begin position="60"/>
        <end position="117"/>
    </location>
</feature>
<evidence type="ECO:0000256" key="6">
    <source>
        <dbReference type="ARBA" id="ARBA00023816"/>
    </source>
</evidence>
<dbReference type="GO" id="GO:0000149">
    <property type="term" value="F:SNARE binding"/>
    <property type="evidence" value="ECO:0007669"/>
    <property type="project" value="TreeGrafter"/>
</dbReference>
<comment type="subcellular location">
    <subcellularLocation>
        <location evidence="1">Membrane</location>
        <topology evidence="1">Peripheral membrane protein</topology>
    </subcellularLocation>
</comment>
<dbReference type="CTD" id="51760"/>
<dbReference type="GO" id="GO:0017156">
    <property type="term" value="P:calcium-ion regulated exocytosis"/>
    <property type="evidence" value="ECO:0007669"/>
    <property type="project" value="TreeGrafter"/>
</dbReference>
<keyword evidence="11" id="KW-1185">Reference proteome</keyword>
<dbReference type="PANTHER" id="PTHR10024:SF348">
    <property type="entry name" value="SYNAPTOTAGMIN-17"/>
    <property type="match status" value="1"/>
</dbReference>
<dbReference type="GO" id="GO:0005509">
    <property type="term" value="F:calcium ion binding"/>
    <property type="evidence" value="ECO:0007669"/>
    <property type="project" value="TreeGrafter"/>
</dbReference>
<keyword evidence="3" id="KW-0677">Repeat</keyword>
<proteinExistence type="inferred from homology"/>
<evidence type="ECO:0000256" key="2">
    <source>
        <dbReference type="ARBA" id="ARBA00006996"/>
    </source>
</evidence>
<dbReference type="GO" id="GO:0030276">
    <property type="term" value="F:clathrin binding"/>
    <property type="evidence" value="ECO:0007669"/>
    <property type="project" value="TreeGrafter"/>
</dbReference>
<evidence type="ECO:0000256" key="4">
    <source>
        <dbReference type="ARBA" id="ARBA00022782"/>
    </source>
</evidence>
<evidence type="ECO:0000313" key="12">
    <source>
        <dbReference type="RefSeq" id="XP_006876031.1"/>
    </source>
</evidence>
<organism evidence="11 12">
    <name type="scientific">Chrysochloris asiatica</name>
    <name type="common">Cape golden mole</name>
    <dbReference type="NCBI Taxonomy" id="185453"/>
    <lineage>
        <taxon>Eukaryota</taxon>
        <taxon>Metazoa</taxon>
        <taxon>Chordata</taxon>
        <taxon>Craniata</taxon>
        <taxon>Vertebrata</taxon>
        <taxon>Euteleostomi</taxon>
        <taxon>Mammalia</taxon>
        <taxon>Eutheria</taxon>
        <taxon>Afrotheria</taxon>
        <taxon>Chrysochloridae</taxon>
        <taxon>Chrysochlorinae</taxon>
        <taxon>Chrysochloris</taxon>
    </lineage>
</organism>
<protein>
    <recommendedName>
        <fullName evidence="6">Synaptotagmin-17</fullName>
    </recommendedName>
    <alternativeName>
        <fullName evidence="7">Synaptotagmin XVII</fullName>
    </alternativeName>
</protein>
<dbReference type="PANTHER" id="PTHR10024">
    <property type="entry name" value="SYNAPTOTAGMIN"/>
    <property type="match status" value="1"/>
</dbReference>
<dbReference type="GO" id="GO:0005544">
    <property type="term" value="F:calcium-dependent phospholipid binding"/>
    <property type="evidence" value="ECO:0007669"/>
    <property type="project" value="TreeGrafter"/>
</dbReference>
<dbReference type="GO" id="GO:0001786">
    <property type="term" value="F:phosphatidylserine binding"/>
    <property type="evidence" value="ECO:0007669"/>
    <property type="project" value="TreeGrafter"/>
</dbReference>
<dbReference type="InterPro" id="IPR001565">
    <property type="entry name" value="Synaptotagmin"/>
</dbReference>
<comment type="function">
    <text evidence="8">Plays a role in dendrite formation by melanocytes.</text>
</comment>
<keyword evidence="4" id="KW-0221">Differentiation</keyword>
<evidence type="ECO:0000256" key="9">
    <source>
        <dbReference type="SAM" id="MobiDB-lite"/>
    </source>
</evidence>
<comment type="similarity">
    <text evidence="2">Belongs to the synaptotagmin family.</text>
</comment>
<feature type="domain" description="C2" evidence="10">
    <location>
        <begin position="184"/>
        <end position="310"/>
    </location>
</feature>
<feature type="domain" description="C2" evidence="10">
    <location>
        <begin position="312"/>
        <end position="434"/>
    </location>
</feature>
<dbReference type="RefSeq" id="XP_006876031.1">
    <property type="nucleotide sequence ID" value="XM_006875969.1"/>
</dbReference>
<accession>A0A9B0X1R8</accession>
<dbReference type="Gene3D" id="2.60.40.150">
    <property type="entry name" value="C2 domain"/>
    <property type="match status" value="2"/>
</dbReference>
<dbReference type="PROSITE" id="PS50004">
    <property type="entry name" value="C2"/>
    <property type="match status" value="2"/>
</dbReference>
<dbReference type="Proteomes" id="UP000504623">
    <property type="component" value="Unplaced"/>
</dbReference>
<dbReference type="InterPro" id="IPR000008">
    <property type="entry name" value="C2_dom"/>
</dbReference>
<evidence type="ECO:0000256" key="3">
    <source>
        <dbReference type="ARBA" id="ARBA00022737"/>
    </source>
</evidence>
<evidence type="ECO:0000256" key="8">
    <source>
        <dbReference type="ARBA" id="ARBA00057478"/>
    </source>
</evidence>
<dbReference type="PRINTS" id="PR00399">
    <property type="entry name" value="SYNAPTOTAGMN"/>
</dbReference>
<dbReference type="Pfam" id="PF00168">
    <property type="entry name" value="C2"/>
    <property type="match status" value="2"/>
</dbReference>
<dbReference type="FunFam" id="2.60.40.150:FF:000064">
    <property type="entry name" value="synaptotagmin-17 isoform X1"/>
    <property type="match status" value="1"/>
</dbReference>
<dbReference type="GO" id="GO:0005886">
    <property type="term" value="C:plasma membrane"/>
    <property type="evidence" value="ECO:0007669"/>
    <property type="project" value="TreeGrafter"/>
</dbReference>
<feature type="compositionally biased region" description="Low complexity" evidence="9">
    <location>
        <begin position="96"/>
        <end position="117"/>
    </location>
</feature>
<evidence type="ECO:0000256" key="5">
    <source>
        <dbReference type="ARBA" id="ARBA00023136"/>
    </source>
</evidence>
<evidence type="ECO:0000256" key="1">
    <source>
        <dbReference type="ARBA" id="ARBA00004170"/>
    </source>
</evidence>
<gene>
    <name evidence="12" type="primary">SYT17</name>
</gene>
<dbReference type="InterPro" id="IPR035892">
    <property type="entry name" value="C2_domain_sf"/>
</dbReference>
<sequence>MAYIQLEPLNEGFLSRISDLLLCRWTCRHCCQKCYESSCCQSSEDEVEILGPFPAQTPPWLMASRSSDKDGDSVHTASDIPLTPRTNSPDGRRSSSDTSKSTYSLTRRISSLDSRRPSSPLIDIKPMEFGVLSAKKEPIQPSVLRRTYTPDDYFRKFEPRLYSLDSSSDDVDSLTDEEILSKYQLGMLHFSTQYDLLHNHLTVRVIEARDLPPPISYDGSRQDMAHSNPYVKICLLPDQKNSKQTGVKRKTQKPVFEERYTFEIPFLEAQRRTLLLSVVDFDKFSRHCVIGKVSVPLCEVDLVKGGHWWKALIPSSQDLIQMSLLLSVSRPSIFFWYPFVKIQLVHRLKLVKTKKTSFLRGTIDPFYNESFSFKVPQEELENASLVFTVFGHNMKSSNDFIGRIVIGQYSSGPSESNHWRRMLSTHRTAVEQWHSLRSRAECDRVSPASLEVT</sequence>
<dbReference type="InterPro" id="IPR047897">
    <property type="entry name" value="Synaptotagmin-15/17_C2A"/>
</dbReference>
<dbReference type="GO" id="GO:0030154">
    <property type="term" value="P:cell differentiation"/>
    <property type="evidence" value="ECO:0007669"/>
    <property type="project" value="UniProtKB-KW"/>
</dbReference>
<evidence type="ECO:0000259" key="10">
    <source>
        <dbReference type="PROSITE" id="PS50004"/>
    </source>
</evidence>
<dbReference type="CDD" id="cd08390">
    <property type="entry name" value="C2A_Synaptotagmin-15-17"/>
    <property type="match status" value="1"/>
</dbReference>
<dbReference type="FunFam" id="2.60.40.150:FF:000053">
    <property type="entry name" value="synaptotagmin-17 isoform X1"/>
    <property type="match status" value="1"/>
</dbReference>
<name>A0A9B0X1R8_CHRAS</name>
<dbReference type="OrthoDB" id="270970at2759"/>
<keyword evidence="5" id="KW-0472">Membrane</keyword>
<reference evidence="12" key="1">
    <citation type="submission" date="2025-08" db="UniProtKB">
        <authorList>
            <consortium name="RefSeq"/>
        </authorList>
    </citation>
    <scope>IDENTIFICATION</scope>
    <source>
        <tissue evidence="12">Spleen</tissue>
    </source>
</reference>
<dbReference type="SUPFAM" id="SSF49562">
    <property type="entry name" value="C2 domain (Calcium/lipid-binding domain, CaLB)"/>
    <property type="match status" value="2"/>
</dbReference>
<dbReference type="SMART" id="SM00239">
    <property type="entry name" value="C2"/>
    <property type="match status" value="2"/>
</dbReference>
<dbReference type="AlphaFoldDB" id="A0A9B0X1R8"/>
<dbReference type="GO" id="GO:0070382">
    <property type="term" value="C:exocytic vesicle"/>
    <property type="evidence" value="ECO:0007669"/>
    <property type="project" value="TreeGrafter"/>
</dbReference>
<evidence type="ECO:0000256" key="7">
    <source>
        <dbReference type="ARBA" id="ARBA00031667"/>
    </source>
</evidence>
<evidence type="ECO:0000313" key="11">
    <source>
        <dbReference type="Proteomes" id="UP000504623"/>
    </source>
</evidence>